<keyword evidence="5 6" id="KW-0472">Membrane</keyword>
<accession>A0A9D9EIH6</accession>
<feature type="transmembrane region" description="Helical" evidence="6">
    <location>
        <begin position="29"/>
        <end position="47"/>
    </location>
</feature>
<dbReference type="PANTHER" id="PTHR30619">
    <property type="entry name" value="DNA INTERNALIZATION/COMPETENCE PROTEIN COMEC/REC2"/>
    <property type="match status" value="1"/>
</dbReference>
<keyword evidence="4 6" id="KW-1133">Transmembrane helix</keyword>
<feature type="transmembrane region" description="Helical" evidence="6">
    <location>
        <begin position="270"/>
        <end position="290"/>
    </location>
</feature>
<reference evidence="8" key="1">
    <citation type="submission" date="2020-10" db="EMBL/GenBank/DDBJ databases">
        <authorList>
            <person name="Gilroy R."/>
        </authorList>
    </citation>
    <scope>NUCLEOTIDE SEQUENCE</scope>
    <source>
        <strain evidence="8">D3-1215</strain>
    </source>
</reference>
<keyword evidence="2" id="KW-1003">Cell membrane</keyword>
<feature type="transmembrane region" description="Helical" evidence="6">
    <location>
        <begin position="365"/>
        <end position="388"/>
    </location>
</feature>
<dbReference type="NCBIfam" id="TIGR00360">
    <property type="entry name" value="ComEC_N-term"/>
    <property type="match status" value="1"/>
</dbReference>
<dbReference type="GO" id="GO:0005886">
    <property type="term" value="C:plasma membrane"/>
    <property type="evidence" value="ECO:0007669"/>
    <property type="project" value="UniProtKB-SubCell"/>
</dbReference>
<reference evidence="8" key="2">
    <citation type="journal article" date="2021" name="PeerJ">
        <title>Extensive microbial diversity within the chicken gut microbiome revealed by metagenomics and culture.</title>
        <authorList>
            <person name="Gilroy R."/>
            <person name="Ravi A."/>
            <person name="Getino M."/>
            <person name="Pursley I."/>
            <person name="Horton D.L."/>
            <person name="Alikhan N.F."/>
            <person name="Baker D."/>
            <person name="Gharbi K."/>
            <person name="Hall N."/>
            <person name="Watson M."/>
            <person name="Adriaenssens E.M."/>
            <person name="Foster-Nyarko E."/>
            <person name="Jarju S."/>
            <person name="Secka A."/>
            <person name="Antonio M."/>
            <person name="Oren A."/>
            <person name="Chaudhuri R.R."/>
            <person name="La Ragione R."/>
            <person name="Hildebrand F."/>
            <person name="Pallen M.J."/>
        </authorList>
    </citation>
    <scope>NUCLEOTIDE SEQUENCE</scope>
    <source>
        <strain evidence="8">D3-1215</strain>
    </source>
</reference>
<name>A0A9D9EIH6_9BACT</name>
<keyword evidence="3 6" id="KW-0812">Transmembrane</keyword>
<dbReference type="AlphaFoldDB" id="A0A9D9EIH6"/>
<comment type="subcellular location">
    <subcellularLocation>
        <location evidence="1">Cell membrane</location>
        <topology evidence="1">Multi-pass membrane protein</topology>
    </subcellularLocation>
</comment>
<evidence type="ECO:0000313" key="8">
    <source>
        <dbReference type="EMBL" id="MBO8447535.1"/>
    </source>
</evidence>
<protein>
    <submittedName>
        <fullName evidence="8">ComEC/Rec2 family competence protein</fullName>
    </submittedName>
</protein>
<evidence type="ECO:0000256" key="6">
    <source>
        <dbReference type="SAM" id="Phobius"/>
    </source>
</evidence>
<gene>
    <name evidence="8" type="ORF">IAC32_07320</name>
</gene>
<feature type="transmembrane region" description="Helical" evidence="6">
    <location>
        <begin position="462"/>
        <end position="479"/>
    </location>
</feature>
<evidence type="ECO:0000256" key="1">
    <source>
        <dbReference type="ARBA" id="ARBA00004651"/>
    </source>
</evidence>
<feature type="transmembrane region" description="Helical" evidence="6">
    <location>
        <begin position="394"/>
        <end position="414"/>
    </location>
</feature>
<evidence type="ECO:0000256" key="5">
    <source>
        <dbReference type="ARBA" id="ARBA00023136"/>
    </source>
</evidence>
<dbReference type="InterPro" id="IPR004477">
    <property type="entry name" value="ComEC_N"/>
</dbReference>
<feature type="transmembrane region" description="Helical" evidence="6">
    <location>
        <begin position="484"/>
        <end position="503"/>
    </location>
</feature>
<feature type="transmembrane region" description="Helical" evidence="6">
    <location>
        <begin position="228"/>
        <end position="250"/>
    </location>
</feature>
<evidence type="ECO:0000256" key="2">
    <source>
        <dbReference type="ARBA" id="ARBA00022475"/>
    </source>
</evidence>
<dbReference type="PANTHER" id="PTHR30619:SF1">
    <property type="entry name" value="RECOMBINATION PROTEIN 2"/>
    <property type="match status" value="1"/>
</dbReference>
<dbReference type="Pfam" id="PF03772">
    <property type="entry name" value="Competence"/>
    <property type="match status" value="1"/>
</dbReference>
<evidence type="ECO:0000256" key="3">
    <source>
        <dbReference type="ARBA" id="ARBA00022692"/>
    </source>
</evidence>
<comment type="caution">
    <text evidence="8">The sequence shown here is derived from an EMBL/GenBank/DDBJ whole genome shotgun (WGS) entry which is preliminary data.</text>
</comment>
<proteinExistence type="predicted"/>
<evidence type="ECO:0000256" key="4">
    <source>
        <dbReference type="ARBA" id="ARBA00022989"/>
    </source>
</evidence>
<feature type="transmembrane region" description="Helical" evidence="6">
    <location>
        <begin position="310"/>
        <end position="331"/>
    </location>
</feature>
<dbReference type="Proteomes" id="UP000823637">
    <property type="component" value="Unassembled WGS sequence"/>
</dbReference>
<dbReference type="EMBL" id="JADIMR010000107">
    <property type="protein sequence ID" value="MBO8447535.1"/>
    <property type="molecule type" value="Genomic_DNA"/>
</dbReference>
<dbReference type="InterPro" id="IPR052159">
    <property type="entry name" value="Competence_DNA_uptake"/>
</dbReference>
<evidence type="ECO:0000313" key="9">
    <source>
        <dbReference type="Proteomes" id="UP000823637"/>
    </source>
</evidence>
<sequence length="509" mass="55077">MHKHPFIPITSAFASGIAASVCFKLDLQAAIVLFAAAFLCQTSIVLSKRFEGYGARHAKGFAPLAMLFALGIACNAVQSEAKPLACSARNFEAEITAAPQEKPKSIQVYAKLRAEACAPAQAALYLQKDSLARTLGTGDLIYLQCKPEPTGSGYLLSRGIHYTTYVPSRSWTIAQRDSSFNLQRLSENAKEKLIAVFYRYLSPENAGMAAGLCLGDTSGIGKETKNDFAATGVSHILSVSGMHVGLIYIALCKLLSFMSFHPVSNRLKHILVITAVWAYTFLCGLPAPGIRSAAMASIMAGARMTGRKAYDLNTLAFSCFCLLAINPAWLFDVGFQLSYAAVAGILTMGKAMTSTVRPENKILRTVWEMTAISIAAQAATLPLCLYYFHQFPNYFLLANFLIGPASTLLIYLSLTLLAVSFFPPLAVACAWLCDLNADFIHISAKLIAALPYSQTTGLTTSLSQACIITIFIASTYLFLKHKKFGYLATNLASVIIFLGIGIWNEITSF</sequence>
<evidence type="ECO:0000259" key="7">
    <source>
        <dbReference type="Pfam" id="PF03772"/>
    </source>
</evidence>
<feature type="domain" description="ComEC/Rec2-related protein" evidence="7">
    <location>
        <begin position="212"/>
        <end position="478"/>
    </location>
</feature>
<organism evidence="8 9">
    <name type="scientific">Candidatus Enterocola intestinipullorum</name>
    <dbReference type="NCBI Taxonomy" id="2840783"/>
    <lineage>
        <taxon>Bacteria</taxon>
        <taxon>Pseudomonadati</taxon>
        <taxon>Bacteroidota</taxon>
        <taxon>Bacteroidia</taxon>
        <taxon>Bacteroidales</taxon>
        <taxon>Candidatus Enterocola</taxon>
    </lineage>
</organism>